<keyword evidence="7" id="KW-0408">Iron</keyword>
<dbReference type="GO" id="GO:0006784">
    <property type="term" value="P:heme A biosynthetic process"/>
    <property type="evidence" value="ECO:0007669"/>
    <property type="project" value="InterPro"/>
</dbReference>
<feature type="transmembrane region" description="Helical" evidence="12">
    <location>
        <begin position="288"/>
        <end position="309"/>
    </location>
</feature>
<feature type="transmembrane region" description="Helical" evidence="12">
    <location>
        <begin position="142"/>
        <end position="162"/>
    </location>
</feature>
<dbReference type="AlphaFoldDB" id="A0A7Y0M0L5"/>
<evidence type="ECO:0000256" key="8">
    <source>
        <dbReference type="ARBA" id="ARBA00023133"/>
    </source>
</evidence>
<sequence>MSSTASSDVAPTRPAGPLGRWAGWTRPALVANLVAQMGLVVTGGAVRLTGSGLGCSTWPQCEPGSFTPMLREATSIHPFIEFGNRTLTGVLGVIAIVVALLVFTDRRRSRGFRVLGLVPLVGVALQAVIGGLTVLLELHPAVVGVHLLISMALIAASAILLYRHDQGVDHPGATAASPALVTLGHALTVVAAVVLALGVVVTGAGPHGGDDEVAYRFTVDPVLIAKLHAGAVWAFLAVLVALIVVLARRGPDGEVGARRRRAALVLLAVTLAQGAVGYAQYLTGLPEVLVGIHMLGAALLTASVAWTVMTLRRP</sequence>
<keyword evidence="5 12" id="KW-1133">Transmembrane helix</keyword>
<reference evidence="13 14" key="1">
    <citation type="submission" date="2020-04" db="EMBL/GenBank/DDBJ databases">
        <title>Sequencing and Assembly of C. fimi.</title>
        <authorList>
            <person name="Ramsey A.R."/>
        </authorList>
    </citation>
    <scope>NUCLEOTIDE SEQUENCE [LARGE SCALE GENOMIC DNA]</scope>
    <source>
        <strain evidence="13 14">SB</strain>
    </source>
</reference>
<comment type="caution">
    <text evidence="13">The sequence shown here is derived from an EMBL/GenBank/DDBJ whole genome shotgun (WGS) entry which is preliminary data.</text>
</comment>
<evidence type="ECO:0000256" key="9">
    <source>
        <dbReference type="ARBA" id="ARBA00023136"/>
    </source>
</evidence>
<feature type="transmembrane region" description="Helical" evidence="12">
    <location>
        <begin position="86"/>
        <end position="103"/>
    </location>
</feature>
<dbReference type="GO" id="GO:0016020">
    <property type="term" value="C:membrane"/>
    <property type="evidence" value="ECO:0007669"/>
    <property type="project" value="UniProtKB-SubCell"/>
</dbReference>
<evidence type="ECO:0000256" key="12">
    <source>
        <dbReference type="SAM" id="Phobius"/>
    </source>
</evidence>
<dbReference type="GO" id="GO:0016491">
    <property type="term" value="F:oxidoreductase activity"/>
    <property type="evidence" value="ECO:0007669"/>
    <property type="project" value="UniProtKB-KW"/>
</dbReference>
<feature type="transmembrane region" description="Helical" evidence="12">
    <location>
        <begin position="115"/>
        <end position="136"/>
    </location>
</feature>
<evidence type="ECO:0000256" key="10">
    <source>
        <dbReference type="ARBA" id="ARBA00023157"/>
    </source>
</evidence>
<protein>
    <submittedName>
        <fullName evidence="13">Heme A synthase</fullName>
    </submittedName>
</protein>
<feature type="transmembrane region" description="Helical" evidence="12">
    <location>
        <begin position="183"/>
        <end position="204"/>
    </location>
</feature>
<gene>
    <name evidence="13" type="ORF">HIR71_14505</name>
</gene>
<keyword evidence="6" id="KW-0560">Oxidoreductase</keyword>
<evidence type="ECO:0000256" key="3">
    <source>
        <dbReference type="ARBA" id="ARBA00022692"/>
    </source>
</evidence>
<keyword evidence="9 12" id="KW-0472">Membrane</keyword>
<evidence type="ECO:0000256" key="4">
    <source>
        <dbReference type="ARBA" id="ARBA00022723"/>
    </source>
</evidence>
<comment type="pathway">
    <text evidence="11">Porphyrin-containing compound metabolism.</text>
</comment>
<evidence type="ECO:0000256" key="5">
    <source>
        <dbReference type="ARBA" id="ARBA00022989"/>
    </source>
</evidence>
<dbReference type="Proteomes" id="UP000562124">
    <property type="component" value="Unassembled WGS sequence"/>
</dbReference>
<evidence type="ECO:0000256" key="1">
    <source>
        <dbReference type="ARBA" id="ARBA00004141"/>
    </source>
</evidence>
<accession>A0A7Y0M0L5</accession>
<evidence type="ECO:0000313" key="13">
    <source>
        <dbReference type="EMBL" id="NMR21411.1"/>
    </source>
</evidence>
<feature type="transmembrane region" description="Helical" evidence="12">
    <location>
        <begin position="262"/>
        <end position="282"/>
    </location>
</feature>
<evidence type="ECO:0000313" key="14">
    <source>
        <dbReference type="Proteomes" id="UP000562124"/>
    </source>
</evidence>
<dbReference type="Pfam" id="PF02628">
    <property type="entry name" value="COX15-CtaA"/>
    <property type="match status" value="1"/>
</dbReference>
<evidence type="ECO:0000256" key="2">
    <source>
        <dbReference type="ARBA" id="ARBA00022475"/>
    </source>
</evidence>
<evidence type="ECO:0000256" key="7">
    <source>
        <dbReference type="ARBA" id="ARBA00023004"/>
    </source>
</evidence>
<keyword evidence="8" id="KW-0350">Heme biosynthesis</keyword>
<keyword evidence="2" id="KW-1003">Cell membrane</keyword>
<dbReference type="PANTHER" id="PTHR35457">
    <property type="entry name" value="HEME A SYNTHASE"/>
    <property type="match status" value="1"/>
</dbReference>
<keyword evidence="4" id="KW-0479">Metal-binding</keyword>
<evidence type="ECO:0000256" key="11">
    <source>
        <dbReference type="ARBA" id="ARBA00023444"/>
    </source>
</evidence>
<keyword evidence="3 12" id="KW-0812">Transmembrane</keyword>
<dbReference type="GO" id="GO:0046872">
    <property type="term" value="F:metal ion binding"/>
    <property type="evidence" value="ECO:0007669"/>
    <property type="project" value="UniProtKB-KW"/>
</dbReference>
<dbReference type="PANTHER" id="PTHR35457:SF1">
    <property type="entry name" value="HEME A SYNTHASE"/>
    <property type="match status" value="1"/>
</dbReference>
<keyword evidence="10" id="KW-1015">Disulfide bond</keyword>
<name>A0A7Y0M0L5_CELFI</name>
<feature type="transmembrane region" description="Helical" evidence="12">
    <location>
        <begin position="224"/>
        <end position="247"/>
    </location>
</feature>
<proteinExistence type="predicted"/>
<dbReference type="InterPro" id="IPR003780">
    <property type="entry name" value="COX15/CtaA_fam"/>
</dbReference>
<organism evidence="13 14">
    <name type="scientific">Cellulomonas fimi</name>
    <dbReference type="NCBI Taxonomy" id="1708"/>
    <lineage>
        <taxon>Bacteria</taxon>
        <taxon>Bacillati</taxon>
        <taxon>Actinomycetota</taxon>
        <taxon>Actinomycetes</taxon>
        <taxon>Micrococcales</taxon>
        <taxon>Cellulomonadaceae</taxon>
        <taxon>Cellulomonas</taxon>
    </lineage>
</organism>
<comment type="subcellular location">
    <subcellularLocation>
        <location evidence="1">Membrane</location>
        <topology evidence="1">Multi-pass membrane protein</topology>
    </subcellularLocation>
</comment>
<keyword evidence="14" id="KW-1185">Reference proteome</keyword>
<dbReference type="EMBL" id="JABCJJ010000034">
    <property type="protein sequence ID" value="NMR21411.1"/>
    <property type="molecule type" value="Genomic_DNA"/>
</dbReference>
<dbReference type="InterPro" id="IPR050450">
    <property type="entry name" value="COX15/CtaA_HemeA_synthase"/>
</dbReference>
<evidence type="ECO:0000256" key="6">
    <source>
        <dbReference type="ARBA" id="ARBA00023002"/>
    </source>
</evidence>